<dbReference type="EnsemblMetazoa" id="Aqu2.1.41584_001">
    <property type="protein sequence ID" value="Aqu2.1.41584_001"/>
    <property type="gene ID" value="Aqu2.1.41584"/>
</dbReference>
<sequence length="18" mass="2260">MLLIFVLFYLKIFDENQI</sequence>
<evidence type="ECO:0000313" key="1">
    <source>
        <dbReference type="EnsemblMetazoa" id="Aqu2.1.41584_001"/>
    </source>
</evidence>
<proteinExistence type="predicted"/>
<reference evidence="1" key="1">
    <citation type="submission" date="2017-05" db="UniProtKB">
        <authorList>
            <consortium name="EnsemblMetazoa"/>
        </authorList>
    </citation>
    <scope>IDENTIFICATION</scope>
</reference>
<dbReference type="InParanoid" id="A0A1X7VNX5"/>
<name>A0A1X7VNX5_AMPQE</name>
<protein>
    <submittedName>
        <fullName evidence="1">Uncharacterized protein</fullName>
    </submittedName>
</protein>
<accession>A0A1X7VNX5</accession>
<dbReference type="AlphaFoldDB" id="A0A1X7VNX5"/>
<organism evidence="1">
    <name type="scientific">Amphimedon queenslandica</name>
    <name type="common">Sponge</name>
    <dbReference type="NCBI Taxonomy" id="400682"/>
    <lineage>
        <taxon>Eukaryota</taxon>
        <taxon>Metazoa</taxon>
        <taxon>Porifera</taxon>
        <taxon>Demospongiae</taxon>
        <taxon>Heteroscleromorpha</taxon>
        <taxon>Haplosclerida</taxon>
        <taxon>Niphatidae</taxon>
        <taxon>Amphimedon</taxon>
    </lineage>
</organism>